<dbReference type="PANTHER" id="PTHR33973:SF4">
    <property type="entry name" value="OS07G0153300 PROTEIN"/>
    <property type="match status" value="1"/>
</dbReference>
<dbReference type="RefSeq" id="WP_052371317.1">
    <property type="nucleotide sequence ID" value="NZ_BKCN01000001.1"/>
</dbReference>
<protein>
    <submittedName>
        <fullName evidence="1">DUF1365 domain-containing protein</fullName>
    </submittedName>
</protein>
<dbReference type="PANTHER" id="PTHR33973">
    <property type="entry name" value="OS07G0153300 PROTEIN"/>
    <property type="match status" value="1"/>
</dbReference>
<name>A0A5A7N5R3_9PROT</name>
<dbReference type="AlphaFoldDB" id="A0A5A7N5R3"/>
<reference evidence="1 2" key="1">
    <citation type="submission" date="2019-09" db="EMBL/GenBank/DDBJ databases">
        <title>NBRP : Genome information of microbial organism related human and environment.</title>
        <authorList>
            <person name="Hattori M."/>
            <person name="Oshima K."/>
            <person name="Inaba H."/>
            <person name="Suda W."/>
            <person name="Sakamoto M."/>
            <person name="Iino T."/>
            <person name="Kitahara M."/>
            <person name="Oshida Y."/>
            <person name="Iida T."/>
            <person name="Kudo T."/>
            <person name="Itoh T."/>
            <person name="Ohkuma M."/>
        </authorList>
    </citation>
    <scope>NUCLEOTIDE SEQUENCE [LARGE SCALE GENOMIC DNA]</scope>
    <source>
        <strain evidence="1 2">Q-1</strain>
    </source>
</reference>
<organism evidence="1 2">
    <name type="scientific">Iodidimonas nitroreducens</name>
    <dbReference type="NCBI Taxonomy" id="1236968"/>
    <lineage>
        <taxon>Bacteria</taxon>
        <taxon>Pseudomonadati</taxon>
        <taxon>Pseudomonadota</taxon>
        <taxon>Alphaproteobacteria</taxon>
        <taxon>Iodidimonadales</taxon>
        <taxon>Iodidimonadaceae</taxon>
        <taxon>Iodidimonas</taxon>
    </lineage>
</organism>
<evidence type="ECO:0000313" key="2">
    <source>
        <dbReference type="Proteomes" id="UP000324996"/>
    </source>
</evidence>
<evidence type="ECO:0000313" key="1">
    <source>
        <dbReference type="EMBL" id="GER02356.1"/>
    </source>
</evidence>
<comment type="caution">
    <text evidence="1">The sequence shown here is derived from an EMBL/GenBank/DDBJ whole genome shotgun (WGS) entry which is preliminary data.</text>
</comment>
<gene>
    <name evidence="1" type="ORF">JCM17846_00380</name>
</gene>
<dbReference type="Proteomes" id="UP000324996">
    <property type="component" value="Unassembled WGS sequence"/>
</dbReference>
<keyword evidence="2" id="KW-1185">Reference proteome</keyword>
<proteinExistence type="predicted"/>
<accession>A0A5A7N5R3</accession>
<dbReference type="InterPro" id="IPR010775">
    <property type="entry name" value="DUF1365"/>
</dbReference>
<sequence>MQSALYTGHVMHRRLSPVRHRFSYAVFSLFLDLDELPALAARLRLFSHNRFNIFSFHDKDHGEGPLAKGEVPGAKGEVHGAKDEGAGGAGLKAWAQQCLAAKGLEADRIGLLCFPRLFGYVFNPLAVYFCYDRAGALVALIHQVSNTFGERHCYVLPVDDPQQRASLVQQACDKRFYVSPFLAISGRYRFRIHPPDDRLMIAIDHSNATEHLLAVQNGRREKLCDAVLAKRLVTHPLMTLKVITAIHWEALRLWRKGAPVYRHEGGMK</sequence>
<dbReference type="Pfam" id="PF07103">
    <property type="entry name" value="DUF1365"/>
    <property type="match status" value="1"/>
</dbReference>
<dbReference type="EMBL" id="BKCN01000001">
    <property type="protein sequence ID" value="GER02356.1"/>
    <property type="molecule type" value="Genomic_DNA"/>
</dbReference>